<dbReference type="Gene3D" id="1.25.40.20">
    <property type="entry name" value="Ankyrin repeat-containing domain"/>
    <property type="match status" value="1"/>
</dbReference>
<accession>A0A1V0QGW3</accession>
<proteinExistence type="predicted"/>
<keyword evidence="1" id="KW-0677">Repeat</keyword>
<dbReference type="GO" id="GO:0000976">
    <property type="term" value="F:transcription cis-regulatory region binding"/>
    <property type="evidence" value="ECO:0007669"/>
    <property type="project" value="TreeGrafter"/>
</dbReference>
<keyword evidence="2 3" id="KW-0040">ANK repeat</keyword>
<feature type="repeat" description="ANK" evidence="3">
    <location>
        <begin position="166"/>
        <end position="198"/>
    </location>
</feature>
<dbReference type="PANTHER" id="PTHR24193">
    <property type="entry name" value="ANKYRIN REPEAT PROTEIN"/>
    <property type="match status" value="1"/>
</dbReference>
<evidence type="ECO:0000256" key="3">
    <source>
        <dbReference type="PROSITE-ProRule" id="PRU00023"/>
    </source>
</evidence>
<dbReference type="PANTHER" id="PTHR24193:SF121">
    <property type="entry name" value="ADA2A-CONTAINING COMPLEX COMPONENT 3, ISOFORM D"/>
    <property type="match status" value="1"/>
</dbReference>
<organism evidence="5 6">
    <name type="scientific">Shearwaterpox virus</name>
    <dbReference type="NCBI Taxonomy" id="1974596"/>
    <lineage>
        <taxon>Viruses</taxon>
        <taxon>Varidnaviria</taxon>
        <taxon>Bamfordvirae</taxon>
        <taxon>Nucleocytoviricota</taxon>
        <taxon>Pokkesviricetes</taxon>
        <taxon>Chitovirales</taxon>
        <taxon>Poxviridae</taxon>
        <taxon>Chordopoxvirinae</taxon>
        <taxon>Avipoxvirus</taxon>
        <taxon>Avipoxvirus canarypox</taxon>
        <taxon>Canarypox virus</taxon>
    </lineage>
</organism>
<protein>
    <submittedName>
        <fullName evidence="5">SWPV1-067</fullName>
    </submittedName>
</protein>
<dbReference type="InterPro" id="IPR050663">
    <property type="entry name" value="Ankyrin-SOCS_Box"/>
</dbReference>
<dbReference type="SMART" id="SM00248">
    <property type="entry name" value="ANK"/>
    <property type="match status" value="5"/>
</dbReference>
<dbReference type="GO" id="GO:0045944">
    <property type="term" value="P:positive regulation of transcription by RNA polymerase II"/>
    <property type="evidence" value="ECO:0007669"/>
    <property type="project" value="TreeGrafter"/>
</dbReference>
<evidence type="ECO:0000313" key="6">
    <source>
        <dbReference type="Proteomes" id="UP000315116"/>
    </source>
</evidence>
<name>A0A1V0QGW3_CNPV</name>
<keyword evidence="4" id="KW-0175">Coiled coil</keyword>
<dbReference type="InterPro" id="IPR002110">
    <property type="entry name" value="Ankyrin_rpt"/>
</dbReference>
<dbReference type="Proteomes" id="UP000315116">
    <property type="component" value="Segment"/>
</dbReference>
<dbReference type="EMBL" id="KX857216">
    <property type="protein sequence ID" value="ARE67642.1"/>
    <property type="molecule type" value="Genomic_DNA"/>
</dbReference>
<sequence length="435" mass="50146">MSIILSTLVNDSDKELFKVLFTCSKEEALEIIYRCKPEDRLYIAIYIRRGDIVEELIKDKQLIIDSNHYLLYVFASSSTLYGIFNDEIDNNYEIKNKIIEYTEYVYESSLHSSVSIVILRELLRGNLKLEEDDFIQLEEEIKKEELHIAEILLESNIAVVNEEDSNGHTPLYFATKNGHLDMVRLLLWYGADPNTEYVLNNSIMSGKICLVKTIMRYIDIKSIDTSETMCLAAETNIEVVSYLIDKGFNVNTKDSYGDSPLHYVTRNICSYDNLYVAKLLIKSGANVNARNRVRCTPLHNVVSCCNKSFNLYYEMIKYLIDNGANLEARDITGQTPLYFSFHKPEMVKILLDLGADTCNLDNEGLTPLQRMIQSNISRVVPLYSIYYMVTKIILISTNRRKITVGLIRNMKTIIDNAELTAIRELCERELERIRT</sequence>
<evidence type="ECO:0000256" key="2">
    <source>
        <dbReference type="ARBA" id="ARBA00023043"/>
    </source>
</evidence>
<gene>
    <name evidence="5" type="primary">SWPV1-067</name>
</gene>
<feature type="coiled-coil region" evidence="4">
    <location>
        <begin position="120"/>
        <end position="154"/>
    </location>
</feature>
<evidence type="ECO:0000256" key="1">
    <source>
        <dbReference type="ARBA" id="ARBA00022737"/>
    </source>
</evidence>
<dbReference type="PROSITE" id="PS50297">
    <property type="entry name" value="ANK_REP_REGION"/>
    <property type="match status" value="2"/>
</dbReference>
<dbReference type="PROSITE" id="PS50088">
    <property type="entry name" value="ANK_REPEAT"/>
    <property type="match status" value="2"/>
</dbReference>
<reference evidence="5 6" key="1">
    <citation type="journal article" date="2017" name="BMC Genomics">
        <title>Genomic characterization of two novel pathogenic avipoxviruses isolated from pacific shearwaters (Ardenna spp.).</title>
        <authorList>
            <person name="Sarker S."/>
            <person name="Das S."/>
            <person name="Lavers J.L."/>
            <person name="Hutton I."/>
            <person name="Helbig K."/>
            <person name="Imbery J."/>
            <person name="Upton C."/>
            <person name="Raidal S.R."/>
        </authorList>
    </citation>
    <scope>NUCLEOTIDE SEQUENCE [LARGE SCALE GENOMIC DNA]</scope>
    <source>
        <strain evidence="5 6">SWPV-1</strain>
    </source>
</reference>
<dbReference type="Pfam" id="PF12796">
    <property type="entry name" value="Ank_2"/>
    <property type="match status" value="2"/>
</dbReference>
<dbReference type="PRINTS" id="PR01415">
    <property type="entry name" value="ANKYRIN"/>
</dbReference>
<dbReference type="InterPro" id="IPR036770">
    <property type="entry name" value="Ankyrin_rpt-contain_sf"/>
</dbReference>
<evidence type="ECO:0000313" key="5">
    <source>
        <dbReference type="EMBL" id="ARE67642.1"/>
    </source>
</evidence>
<feature type="repeat" description="ANK" evidence="3">
    <location>
        <begin position="256"/>
        <end position="292"/>
    </location>
</feature>
<dbReference type="SUPFAM" id="SSF48403">
    <property type="entry name" value="Ankyrin repeat"/>
    <property type="match status" value="1"/>
</dbReference>
<evidence type="ECO:0000256" key="4">
    <source>
        <dbReference type="SAM" id="Coils"/>
    </source>
</evidence>
<dbReference type="Pfam" id="PF13637">
    <property type="entry name" value="Ank_4"/>
    <property type="match status" value="1"/>
</dbReference>